<evidence type="ECO:0000259" key="4">
    <source>
        <dbReference type="PROSITE" id="PS50943"/>
    </source>
</evidence>
<dbReference type="InterPro" id="IPR014710">
    <property type="entry name" value="RmlC-like_jellyroll"/>
</dbReference>
<dbReference type="Proteomes" id="UP001149719">
    <property type="component" value="Unassembled WGS sequence"/>
</dbReference>
<dbReference type="InterPro" id="IPR013096">
    <property type="entry name" value="Cupin_2"/>
</dbReference>
<reference evidence="5" key="1">
    <citation type="submission" date="2022-12" db="EMBL/GenBank/DDBJ databases">
        <title>Marinomonas 15G1-11 sp. nov, isolated from marine algae.</title>
        <authorList>
            <person name="Butt M."/>
            <person name="Choi D.G."/>
            <person name="Kim J.M."/>
            <person name="Lee J.K."/>
            <person name="Baek J.H."/>
            <person name="Jeon C.O."/>
        </authorList>
    </citation>
    <scope>NUCLEOTIDE SEQUENCE</scope>
    <source>
        <strain evidence="5">15G1-11</strain>
    </source>
</reference>
<dbReference type="PANTHER" id="PTHR46797">
    <property type="entry name" value="HTH-TYPE TRANSCRIPTIONAL REGULATOR"/>
    <property type="match status" value="1"/>
</dbReference>
<dbReference type="Gene3D" id="1.10.260.40">
    <property type="entry name" value="lambda repressor-like DNA-binding domains"/>
    <property type="match status" value="1"/>
</dbReference>
<gene>
    <name evidence="5" type="ORF">O1D97_03460</name>
</gene>
<keyword evidence="2" id="KW-0238">DNA-binding</keyword>
<dbReference type="CDD" id="cd02209">
    <property type="entry name" value="cupin_XRE_C"/>
    <property type="match status" value="1"/>
</dbReference>
<sequence>MKLINQYLASKLKEERARRKWSLDKTSLETGVSKAMLGQIERGESSPTVATLWKIATGFHLSLSHFLAPIHDALDQKENNATKEALNKVHEISNEGLSIKTLSPYEKQLGFELFELILQPGFESISAPHDKGVIELVTVITGVMEICIDGKWTSLSKGEVVRFSADKPHGYRNKSMDITIFHNIIHYS</sequence>
<feature type="domain" description="HTH cro/C1-type" evidence="4">
    <location>
        <begin position="12"/>
        <end position="66"/>
    </location>
</feature>
<evidence type="ECO:0000313" key="6">
    <source>
        <dbReference type="Proteomes" id="UP001149719"/>
    </source>
</evidence>
<keyword evidence="6" id="KW-1185">Reference proteome</keyword>
<evidence type="ECO:0000313" key="5">
    <source>
        <dbReference type="EMBL" id="MCZ2720726.1"/>
    </source>
</evidence>
<dbReference type="PANTHER" id="PTHR46797:SF23">
    <property type="entry name" value="HTH-TYPE TRANSCRIPTIONAL REGULATOR SUTR"/>
    <property type="match status" value="1"/>
</dbReference>
<keyword evidence="1" id="KW-0805">Transcription regulation</keyword>
<dbReference type="SUPFAM" id="SSF51182">
    <property type="entry name" value="RmlC-like cupins"/>
    <property type="match status" value="1"/>
</dbReference>
<evidence type="ECO:0000256" key="2">
    <source>
        <dbReference type="ARBA" id="ARBA00023125"/>
    </source>
</evidence>
<keyword evidence="3" id="KW-0804">Transcription</keyword>
<dbReference type="RefSeq" id="WP_269122833.1">
    <property type="nucleotide sequence ID" value="NZ_JAPUBN010000010.1"/>
</dbReference>
<dbReference type="Pfam" id="PF07883">
    <property type="entry name" value="Cupin_2"/>
    <property type="match status" value="1"/>
</dbReference>
<proteinExistence type="predicted"/>
<dbReference type="PROSITE" id="PS50943">
    <property type="entry name" value="HTH_CROC1"/>
    <property type="match status" value="1"/>
</dbReference>
<organism evidence="5 6">
    <name type="scientific">Marinomonas phaeophyticola</name>
    <dbReference type="NCBI Taxonomy" id="3004091"/>
    <lineage>
        <taxon>Bacteria</taxon>
        <taxon>Pseudomonadati</taxon>
        <taxon>Pseudomonadota</taxon>
        <taxon>Gammaproteobacteria</taxon>
        <taxon>Oceanospirillales</taxon>
        <taxon>Oceanospirillaceae</taxon>
        <taxon>Marinomonas</taxon>
    </lineage>
</organism>
<dbReference type="CDD" id="cd00093">
    <property type="entry name" value="HTH_XRE"/>
    <property type="match status" value="1"/>
</dbReference>
<dbReference type="Gene3D" id="2.60.120.10">
    <property type="entry name" value="Jelly Rolls"/>
    <property type="match status" value="1"/>
</dbReference>
<evidence type="ECO:0000256" key="3">
    <source>
        <dbReference type="ARBA" id="ARBA00023163"/>
    </source>
</evidence>
<dbReference type="InterPro" id="IPR010982">
    <property type="entry name" value="Lambda_DNA-bd_dom_sf"/>
</dbReference>
<evidence type="ECO:0000256" key="1">
    <source>
        <dbReference type="ARBA" id="ARBA00023015"/>
    </source>
</evidence>
<dbReference type="EMBL" id="JAPUBN010000010">
    <property type="protein sequence ID" value="MCZ2720726.1"/>
    <property type="molecule type" value="Genomic_DNA"/>
</dbReference>
<dbReference type="SUPFAM" id="SSF47413">
    <property type="entry name" value="lambda repressor-like DNA-binding domains"/>
    <property type="match status" value="1"/>
</dbReference>
<accession>A0ABT4JQS5</accession>
<comment type="caution">
    <text evidence="5">The sequence shown here is derived from an EMBL/GenBank/DDBJ whole genome shotgun (WGS) entry which is preliminary data.</text>
</comment>
<dbReference type="SMART" id="SM00530">
    <property type="entry name" value="HTH_XRE"/>
    <property type="match status" value="1"/>
</dbReference>
<dbReference type="InterPro" id="IPR011051">
    <property type="entry name" value="RmlC_Cupin_sf"/>
</dbReference>
<dbReference type="InterPro" id="IPR050807">
    <property type="entry name" value="TransReg_Diox_bact_type"/>
</dbReference>
<dbReference type="InterPro" id="IPR001387">
    <property type="entry name" value="Cro/C1-type_HTH"/>
</dbReference>
<name>A0ABT4JQS5_9GAMM</name>
<protein>
    <submittedName>
        <fullName evidence="5">XRE family transcriptional regulator</fullName>
    </submittedName>
</protein>
<dbReference type="Pfam" id="PF01381">
    <property type="entry name" value="HTH_3"/>
    <property type="match status" value="1"/>
</dbReference>